<dbReference type="EMBL" id="BAABGX010000001">
    <property type="protein sequence ID" value="GAA4300755.1"/>
    <property type="molecule type" value="Genomic_DNA"/>
</dbReference>
<keyword evidence="1" id="KW-1133">Transmembrane helix</keyword>
<feature type="domain" description="VIT" evidence="2">
    <location>
        <begin position="294"/>
        <end position="426"/>
    </location>
</feature>
<evidence type="ECO:0000313" key="4">
    <source>
        <dbReference type="Proteomes" id="UP001501844"/>
    </source>
</evidence>
<feature type="transmembrane region" description="Helical" evidence="1">
    <location>
        <begin position="106"/>
        <end position="129"/>
    </location>
</feature>
<gene>
    <name evidence="3" type="ORF">GCM10023183_11230</name>
</gene>
<feature type="transmembrane region" description="Helical" evidence="1">
    <location>
        <begin position="135"/>
        <end position="158"/>
    </location>
</feature>
<evidence type="ECO:0000259" key="2">
    <source>
        <dbReference type="PROSITE" id="PS51468"/>
    </source>
</evidence>
<sequence>MLPDWGIASEGHDPMVNFFVNYAFAALYLFILFFSPSVKIRHLVKQADYLFLFLVMGLISCFSLNRDLPIFQKSVEWLQVVLLVVSLAMMAYPLRKSLPYLLRQVLLLLLGAGLVLFTYFALYLLPFYLVGTIGAIALGIGLHIFIPACTVVLLFLALGRECRKDPSLKIGVITGMAIPIITAVVFLVMWQDGKNSIQKLLNEQQISQTQDLPRWVSLSQNLSANPIHERLIKTDLVYQAVADEFAPFQFPEKNFDELMRHDPLVILATRLLGKPNLETNERVKILESMYDARHHAQERLWSGDHLGTSNVITQAQIFPEYRLSYTEKTLTVDNHKPGSWGQEEGIYTFYLPEGSVVTSLSLWINGIEEKGYLTTQSKADTAYKTIVGVEARDPSVVHWQEGNTVSVRIFPVLPQSSRRFKIGVTSPLRQEGNELIYENIYFDGPSVQGASETIALRVENGTANLNVPASFESKQPGHYTRYSSYEQDWSVSLPVTPLSAQGFTFGGFSYQLQPHAPVLEPFQATEVYLDVNAAWTEHEWDTVWPLLKDKTVYVYANEMTRLTEANRDQLFSLLQQQTFSLFPLHHIKNPAQALVISKGTGTSPNFKDIKDSRFSANFSKTAQNRFAVRYFNIGHQLSPYGKTLRELKLLQYTQGTLSDLNQLLTKSQFPAALQDPNAVQLAESGLKIVRTVADKEIPANGPDHLMRLFAYNHLLQQIGPKYFEKEYLETHLIDEAAQANVVSPLSSLVVLEQQEDMSASGLRKARTAWATPA</sequence>
<feature type="transmembrane region" description="Helical" evidence="1">
    <location>
        <begin position="47"/>
        <end position="65"/>
    </location>
</feature>
<dbReference type="NCBIfam" id="TIGR04477">
    <property type="entry name" value="sorted_by_XrtN"/>
    <property type="match status" value="1"/>
</dbReference>
<evidence type="ECO:0000313" key="3">
    <source>
        <dbReference type="EMBL" id="GAA4300755.1"/>
    </source>
</evidence>
<organism evidence="3 4">
    <name type="scientific">Nibribacter koreensis</name>
    <dbReference type="NCBI Taxonomy" id="1084519"/>
    <lineage>
        <taxon>Bacteria</taxon>
        <taxon>Pseudomonadati</taxon>
        <taxon>Bacteroidota</taxon>
        <taxon>Cytophagia</taxon>
        <taxon>Cytophagales</taxon>
        <taxon>Hymenobacteraceae</taxon>
        <taxon>Nibribacter</taxon>
    </lineage>
</organism>
<proteinExistence type="predicted"/>
<dbReference type="InterPro" id="IPR013694">
    <property type="entry name" value="VIT"/>
</dbReference>
<dbReference type="Proteomes" id="UP001501844">
    <property type="component" value="Unassembled WGS sequence"/>
</dbReference>
<keyword evidence="1" id="KW-0472">Membrane</keyword>
<dbReference type="Pfam" id="PF08487">
    <property type="entry name" value="VIT"/>
    <property type="match status" value="1"/>
</dbReference>
<dbReference type="PROSITE" id="PS51468">
    <property type="entry name" value="VIT"/>
    <property type="match status" value="1"/>
</dbReference>
<protein>
    <recommendedName>
        <fullName evidence="2">VIT domain-containing protein</fullName>
    </recommendedName>
</protein>
<comment type="caution">
    <text evidence="3">The sequence shown here is derived from an EMBL/GenBank/DDBJ whole genome shotgun (WGS) entry which is preliminary data.</text>
</comment>
<feature type="transmembrane region" description="Helical" evidence="1">
    <location>
        <begin position="15"/>
        <end position="35"/>
    </location>
</feature>
<feature type="transmembrane region" description="Helical" evidence="1">
    <location>
        <begin position="77"/>
        <end position="94"/>
    </location>
</feature>
<dbReference type="InterPro" id="IPR031005">
    <property type="entry name" value="Sorted_by_XrtN"/>
</dbReference>
<keyword evidence="1" id="KW-0812">Transmembrane</keyword>
<name>A0ABP8FDG5_9BACT</name>
<feature type="transmembrane region" description="Helical" evidence="1">
    <location>
        <begin position="170"/>
        <end position="190"/>
    </location>
</feature>
<accession>A0ABP8FDG5</accession>
<keyword evidence="4" id="KW-1185">Reference proteome</keyword>
<reference evidence="4" key="1">
    <citation type="journal article" date="2019" name="Int. J. Syst. Evol. Microbiol.">
        <title>The Global Catalogue of Microorganisms (GCM) 10K type strain sequencing project: providing services to taxonomists for standard genome sequencing and annotation.</title>
        <authorList>
            <consortium name="The Broad Institute Genomics Platform"/>
            <consortium name="The Broad Institute Genome Sequencing Center for Infectious Disease"/>
            <person name="Wu L."/>
            <person name="Ma J."/>
        </authorList>
    </citation>
    <scope>NUCLEOTIDE SEQUENCE [LARGE SCALE GENOMIC DNA]</scope>
    <source>
        <strain evidence="4">JCM 17917</strain>
    </source>
</reference>
<evidence type="ECO:0000256" key="1">
    <source>
        <dbReference type="SAM" id="Phobius"/>
    </source>
</evidence>